<keyword evidence="3" id="KW-1185">Reference proteome</keyword>
<dbReference type="Pfam" id="PF02214">
    <property type="entry name" value="BTB_2"/>
    <property type="match status" value="1"/>
</dbReference>
<dbReference type="AlphaFoldDB" id="A0A9P0NAU3"/>
<evidence type="ECO:0000259" key="1">
    <source>
        <dbReference type="SMART" id="SM00225"/>
    </source>
</evidence>
<name>A0A9P0NAU3_SPOLI</name>
<dbReference type="Proteomes" id="UP001153321">
    <property type="component" value="Chromosome Z"/>
</dbReference>
<dbReference type="SMART" id="SM00225">
    <property type="entry name" value="BTB"/>
    <property type="match status" value="1"/>
</dbReference>
<accession>A0A9P0NAU3</accession>
<evidence type="ECO:0000313" key="3">
    <source>
        <dbReference type="Proteomes" id="UP001153321"/>
    </source>
</evidence>
<dbReference type="InterPro" id="IPR000210">
    <property type="entry name" value="BTB/POZ_dom"/>
</dbReference>
<dbReference type="SUPFAM" id="SSF54695">
    <property type="entry name" value="POZ domain"/>
    <property type="match status" value="1"/>
</dbReference>
<sequence>MKALRSMCGVKLSDRVKNSIIRERCGFKDDVVIRIEKGILRWFGHVERMDESRVTKEVYRADINGAVGRGRPRQTYTDQIGDILNKGQIKSTLNRRACLTRLMTIGEAKEMQAVKAGSPLPEEMSLAVDSKLIVGIPRVATTTKDNAPVHIDVGGTIYTSCLETLTSYPDSRLSKMFNGTIPIVLDTLKQHYFIDRDGGMFRHILNFMRYKKLLLPSNFQYLDLLIHEAQFFELDTMVYALTKVKVEREGIKQDREWLSEATERLRKETEMLMHERDRLQHRWS</sequence>
<dbReference type="PANTHER" id="PTHR14499:SF67">
    <property type="entry name" value="BTB_POZ DOMAIN-CONTAINING PROTEIN TIWAZ"/>
    <property type="match status" value="1"/>
</dbReference>
<dbReference type="InterPro" id="IPR011333">
    <property type="entry name" value="SKP1/BTB/POZ_sf"/>
</dbReference>
<organism evidence="2 3">
    <name type="scientific">Spodoptera littoralis</name>
    <name type="common">Egyptian cotton leafworm</name>
    <dbReference type="NCBI Taxonomy" id="7109"/>
    <lineage>
        <taxon>Eukaryota</taxon>
        <taxon>Metazoa</taxon>
        <taxon>Ecdysozoa</taxon>
        <taxon>Arthropoda</taxon>
        <taxon>Hexapoda</taxon>
        <taxon>Insecta</taxon>
        <taxon>Pterygota</taxon>
        <taxon>Neoptera</taxon>
        <taxon>Endopterygota</taxon>
        <taxon>Lepidoptera</taxon>
        <taxon>Glossata</taxon>
        <taxon>Ditrysia</taxon>
        <taxon>Noctuoidea</taxon>
        <taxon>Noctuidae</taxon>
        <taxon>Amphipyrinae</taxon>
        <taxon>Spodoptera</taxon>
    </lineage>
</organism>
<dbReference type="PANTHER" id="PTHR14499">
    <property type="entry name" value="POTASSIUM CHANNEL TETRAMERIZATION DOMAIN-CONTAINING"/>
    <property type="match status" value="1"/>
</dbReference>
<proteinExistence type="predicted"/>
<reference evidence="2" key="1">
    <citation type="submission" date="2022-02" db="EMBL/GenBank/DDBJ databases">
        <authorList>
            <person name="King R."/>
        </authorList>
    </citation>
    <scope>NUCLEOTIDE SEQUENCE</scope>
</reference>
<dbReference type="InterPro" id="IPR003131">
    <property type="entry name" value="T1-type_BTB"/>
</dbReference>
<protein>
    <recommendedName>
        <fullName evidence="1">BTB domain-containing protein</fullName>
    </recommendedName>
</protein>
<dbReference type="EMBL" id="LR824562">
    <property type="protein sequence ID" value="CAH1647698.1"/>
    <property type="molecule type" value="Genomic_DNA"/>
</dbReference>
<dbReference type="GO" id="GO:0051260">
    <property type="term" value="P:protein homooligomerization"/>
    <property type="evidence" value="ECO:0007669"/>
    <property type="project" value="InterPro"/>
</dbReference>
<feature type="domain" description="BTB" evidence="1">
    <location>
        <begin position="147"/>
        <end position="249"/>
    </location>
</feature>
<gene>
    <name evidence="2" type="ORF">SPLIT_LOCUS13045</name>
</gene>
<dbReference type="Gene3D" id="3.30.710.10">
    <property type="entry name" value="Potassium Channel Kv1.1, Chain A"/>
    <property type="match status" value="1"/>
</dbReference>
<evidence type="ECO:0000313" key="2">
    <source>
        <dbReference type="EMBL" id="CAH1647698.1"/>
    </source>
</evidence>